<dbReference type="GO" id="GO:0003824">
    <property type="term" value="F:catalytic activity"/>
    <property type="evidence" value="ECO:0007669"/>
    <property type="project" value="UniProtKB-ARBA"/>
</dbReference>
<feature type="domain" description="AB hydrolase-1" evidence="1">
    <location>
        <begin position="25"/>
        <end position="171"/>
    </location>
</feature>
<dbReference type="InterPro" id="IPR050266">
    <property type="entry name" value="AB_hydrolase_sf"/>
</dbReference>
<dbReference type="GO" id="GO:0016020">
    <property type="term" value="C:membrane"/>
    <property type="evidence" value="ECO:0007669"/>
    <property type="project" value="TreeGrafter"/>
</dbReference>
<accession>A0AAW8DBH9</accession>
<dbReference type="AlphaFoldDB" id="A0AAW8DBH9"/>
<dbReference type="InterPro" id="IPR000073">
    <property type="entry name" value="AB_hydrolase_1"/>
</dbReference>
<dbReference type="Proteomes" id="UP001242995">
    <property type="component" value="Unassembled WGS sequence"/>
</dbReference>
<evidence type="ECO:0000313" key="5">
    <source>
        <dbReference type="Proteomes" id="UP001242995"/>
    </source>
</evidence>
<gene>
    <name evidence="2" type="ORF">J2S90_003230</name>
    <name evidence="3" type="ORF">J2S93_003638</name>
</gene>
<evidence type="ECO:0000259" key="1">
    <source>
        <dbReference type="Pfam" id="PF12697"/>
    </source>
</evidence>
<dbReference type="EMBL" id="JAUSTF010000010">
    <property type="protein sequence ID" value="MDQ0182191.1"/>
    <property type="molecule type" value="Genomic_DNA"/>
</dbReference>
<dbReference type="InterPro" id="IPR029058">
    <property type="entry name" value="AB_hydrolase_fold"/>
</dbReference>
<evidence type="ECO:0000313" key="3">
    <source>
        <dbReference type="EMBL" id="MDQ0182191.1"/>
    </source>
</evidence>
<dbReference type="SUPFAM" id="SSF53474">
    <property type="entry name" value="alpha/beta-Hydrolases"/>
    <property type="match status" value="1"/>
</dbReference>
<protein>
    <submittedName>
        <fullName evidence="2">Pimeloyl-ACP methyl ester carboxylesterase</fullName>
    </submittedName>
</protein>
<organism evidence="2 5">
    <name type="scientific">Arthrobacter bambusae</name>
    <dbReference type="NCBI Taxonomy" id="1338426"/>
    <lineage>
        <taxon>Bacteria</taxon>
        <taxon>Bacillati</taxon>
        <taxon>Actinomycetota</taxon>
        <taxon>Actinomycetes</taxon>
        <taxon>Micrococcales</taxon>
        <taxon>Micrococcaceae</taxon>
        <taxon>Arthrobacter</taxon>
    </lineage>
</organism>
<evidence type="ECO:0000313" key="4">
    <source>
        <dbReference type="Proteomes" id="UP001230951"/>
    </source>
</evidence>
<keyword evidence="4" id="KW-1185">Reference proteome</keyword>
<dbReference type="PANTHER" id="PTHR43798">
    <property type="entry name" value="MONOACYLGLYCEROL LIPASE"/>
    <property type="match status" value="1"/>
</dbReference>
<dbReference type="Gene3D" id="3.40.50.1820">
    <property type="entry name" value="alpha/beta hydrolase"/>
    <property type="match status" value="1"/>
</dbReference>
<sequence length="198" mass="21239">MAAWPSTSTLTDTQPGWKTWAVPANRPAHLVGWSDGGIVALLVALRQPELVRKLVVIGTNYHYNGTVPFDLDPQSPMAQELGKAYIERSPDGPEHLDVVFGKSVAMFTTEPTLTTTDIAQITQPVLVIVGDDDVVTLPHTLSLYEALPEGQLAVVPGASHGLPLEQPETVAGLISNFLAAAEPPRTFMPIRRAGQTNS</sequence>
<reference evidence="2 4" key="1">
    <citation type="submission" date="2023-07" db="EMBL/GenBank/DDBJ databases">
        <title>Sorghum-associated microbial communities from plants grown in Nebraska, USA.</title>
        <authorList>
            <person name="Schachtman D."/>
        </authorList>
    </citation>
    <scope>NUCLEOTIDE SEQUENCE</scope>
    <source>
        <strain evidence="2">DS1006</strain>
        <strain evidence="3 4">DS1016</strain>
    </source>
</reference>
<dbReference type="PANTHER" id="PTHR43798:SF33">
    <property type="entry name" value="HYDROLASE, PUTATIVE (AFU_ORTHOLOGUE AFUA_2G14860)-RELATED"/>
    <property type="match status" value="1"/>
</dbReference>
<proteinExistence type="predicted"/>
<evidence type="ECO:0000313" key="2">
    <source>
        <dbReference type="EMBL" id="MDP9906251.1"/>
    </source>
</evidence>
<dbReference type="Pfam" id="PF12697">
    <property type="entry name" value="Abhydrolase_6"/>
    <property type="match status" value="1"/>
</dbReference>
<name>A0AAW8DBH9_9MICC</name>
<dbReference type="RefSeq" id="WP_306962642.1">
    <property type="nucleotide sequence ID" value="NZ_JAUSRG010000010.1"/>
</dbReference>
<dbReference type="Proteomes" id="UP001230951">
    <property type="component" value="Unassembled WGS sequence"/>
</dbReference>
<comment type="caution">
    <text evidence="2">The sequence shown here is derived from an EMBL/GenBank/DDBJ whole genome shotgun (WGS) entry which is preliminary data.</text>
</comment>
<dbReference type="EMBL" id="JAUSRG010000010">
    <property type="protein sequence ID" value="MDP9906251.1"/>
    <property type="molecule type" value="Genomic_DNA"/>
</dbReference>